<accession>A0A0L8FLH2</accession>
<dbReference type="AlphaFoldDB" id="A0A0L8FLH2"/>
<gene>
    <name evidence="1" type="ORF">OCBIM_22014987mg</name>
</gene>
<name>A0A0L8FLH2_OCTBM</name>
<dbReference type="EMBL" id="KQ429148">
    <property type="protein sequence ID" value="KOF65571.1"/>
    <property type="molecule type" value="Genomic_DNA"/>
</dbReference>
<proteinExistence type="predicted"/>
<reference evidence="1" key="1">
    <citation type="submission" date="2015-07" db="EMBL/GenBank/DDBJ databases">
        <title>MeaNS - Measles Nucleotide Surveillance Program.</title>
        <authorList>
            <person name="Tran T."/>
            <person name="Druce J."/>
        </authorList>
    </citation>
    <scope>NUCLEOTIDE SEQUENCE</scope>
    <source>
        <strain evidence="1">UCB-OBI-ISO-001</strain>
        <tissue evidence="1">Gonad</tissue>
    </source>
</reference>
<organism evidence="1">
    <name type="scientific">Octopus bimaculoides</name>
    <name type="common">California two-spotted octopus</name>
    <dbReference type="NCBI Taxonomy" id="37653"/>
    <lineage>
        <taxon>Eukaryota</taxon>
        <taxon>Metazoa</taxon>
        <taxon>Spiralia</taxon>
        <taxon>Lophotrochozoa</taxon>
        <taxon>Mollusca</taxon>
        <taxon>Cephalopoda</taxon>
        <taxon>Coleoidea</taxon>
        <taxon>Octopodiformes</taxon>
        <taxon>Octopoda</taxon>
        <taxon>Incirrata</taxon>
        <taxon>Octopodidae</taxon>
        <taxon>Octopus</taxon>
    </lineage>
</organism>
<evidence type="ECO:0000313" key="1">
    <source>
        <dbReference type="EMBL" id="KOF65571.1"/>
    </source>
</evidence>
<protein>
    <submittedName>
        <fullName evidence="1">Uncharacterized protein</fullName>
    </submittedName>
</protein>
<sequence>MSVTVQRKKKLRRYERFMQYHHFILTNIPLPRTFLKVFRLHFTRYTRHCVSHTQFH</sequence>